<evidence type="ECO:0000313" key="3">
    <source>
        <dbReference type="Proteomes" id="UP001302321"/>
    </source>
</evidence>
<proteinExistence type="predicted"/>
<dbReference type="AlphaFoldDB" id="A0AAN6W813"/>
<accession>A0AAN6W813</accession>
<protein>
    <recommendedName>
        <fullName evidence="4">Ubiquitin 3 binding protein But2 C-terminal domain-containing protein</fullName>
    </recommendedName>
</protein>
<comment type="caution">
    <text evidence="2">The sequence shown here is derived from an EMBL/GenBank/DDBJ whole genome shotgun (WGS) entry which is preliminary data.</text>
</comment>
<reference evidence="2" key="1">
    <citation type="journal article" date="2023" name="Mol. Phylogenet. Evol.">
        <title>Genome-scale phylogeny and comparative genomics of the fungal order Sordariales.</title>
        <authorList>
            <person name="Hensen N."/>
            <person name="Bonometti L."/>
            <person name="Westerberg I."/>
            <person name="Brannstrom I.O."/>
            <person name="Guillou S."/>
            <person name="Cros-Aarteil S."/>
            <person name="Calhoun S."/>
            <person name="Haridas S."/>
            <person name="Kuo A."/>
            <person name="Mondo S."/>
            <person name="Pangilinan J."/>
            <person name="Riley R."/>
            <person name="LaButti K."/>
            <person name="Andreopoulos B."/>
            <person name="Lipzen A."/>
            <person name="Chen C."/>
            <person name="Yan M."/>
            <person name="Daum C."/>
            <person name="Ng V."/>
            <person name="Clum A."/>
            <person name="Steindorff A."/>
            <person name="Ohm R.A."/>
            <person name="Martin F."/>
            <person name="Silar P."/>
            <person name="Natvig D.O."/>
            <person name="Lalanne C."/>
            <person name="Gautier V."/>
            <person name="Ament-Velasquez S.L."/>
            <person name="Kruys A."/>
            <person name="Hutchinson M.I."/>
            <person name="Powell A.J."/>
            <person name="Barry K."/>
            <person name="Miller A.N."/>
            <person name="Grigoriev I.V."/>
            <person name="Debuchy R."/>
            <person name="Gladieux P."/>
            <person name="Hiltunen Thoren M."/>
            <person name="Johannesson H."/>
        </authorList>
    </citation>
    <scope>NUCLEOTIDE SEQUENCE</scope>
    <source>
        <strain evidence="2">CBS 892.96</strain>
    </source>
</reference>
<evidence type="ECO:0008006" key="4">
    <source>
        <dbReference type="Google" id="ProtNLM"/>
    </source>
</evidence>
<dbReference type="Proteomes" id="UP001302321">
    <property type="component" value="Unassembled WGS sequence"/>
</dbReference>
<keyword evidence="1" id="KW-0732">Signal</keyword>
<gene>
    <name evidence="2" type="ORF">QBC36DRAFT_188247</name>
</gene>
<organism evidence="2 3">
    <name type="scientific">Triangularia setosa</name>
    <dbReference type="NCBI Taxonomy" id="2587417"/>
    <lineage>
        <taxon>Eukaryota</taxon>
        <taxon>Fungi</taxon>
        <taxon>Dikarya</taxon>
        <taxon>Ascomycota</taxon>
        <taxon>Pezizomycotina</taxon>
        <taxon>Sordariomycetes</taxon>
        <taxon>Sordariomycetidae</taxon>
        <taxon>Sordariales</taxon>
        <taxon>Podosporaceae</taxon>
        <taxon>Triangularia</taxon>
    </lineage>
</organism>
<feature type="chain" id="PRO_5042844660" description="Ubiquitin 3 binding protein But2 C-terminal domain-containing protein" evidence="1">
    <location>
        <begin position="21"/>
        <end position="186"/>
    </location>
</feature>
<feature type="signal peptide" evidence="1">
    <location>
        <begin position="1"/>
        <end position="20"/>
    </location>
</feature>
<keyword evidence="3" id="KW-1185">Reference proteome</keyword>
<reference evidence="2" key="2">
    <citation type="submission" date="2023-05" db="EMBL/GenBank/DDBJ databases">
        <authorList>
            <consortium name="Lawrence Berkeley National Laboratory"/>
            <person name="Steindorff A."/>
            <person name="Hensen N."/>
            <person name="Bonometti L."/>
            <person name="Westerberg I."/>
            <person name="Brannstrom I.O."/>
            <person name="Guillou S."/>
            <person name="Cros-Aarteil S."/>
            <person name="Calhoun S."/>
            <person name="Haridas S."/>
            <person name="Kuo A."/>
            <person name="Mondo S."/>
            <person name="Pangilinan J."/>
            <person name="Riley R."/>
            <person name="Labutti K."/>
            <person name="Andreopoulos B."/>
            <person name="Lipzen A."/>
            <person name="Chen C."/>
            <person name="Yanf M."/>
            <person name="Daum C."/>
            <person name="Ng V."/>
            <person name="Clum A."/>
            <person name="Ohm R."/>
            <person name="Martin F."/>
            <person name="Silar P."/>
            <person name="Natvig D."/>
            <person name="Lalanne C."/>
            <person name="Gautier V."/>
            <person name="Ament-Velasquez S.L."/>
            <person name="Kruys A."/>
            <person name="Hutchinson M.I."/>
            <person name="Powell A.J."/>
            <person name="Barry K."/>
            <person name="Miller A.N."/>
            <person name="Grigoriev I.V."/>
            <person name="Debuchy R."/>
            <person name="Gladieux P."/>
            <person name="Thoren M.H."/>
            <person name="Johannesson H."/>
        </authorList>
    </citation>
    <scope>NUCLEOTIDE SEQUENCE</scope>
    <source>
        <strain evidence="2">CBS 892.96</strain>
    </source>
</reference>
<sequence length="186" mass="20155">MMLPVSSAALVAALLPLVASLPAFSESTAYTVPPAVIKSLMEAGDDCILPIGFNITNFKIFTPAPGNNQSQLLSFDFFDDGTSISTSCAFNESSPNVAPFDFTPRYPCDDDRITFIWNNETQGLSMIEKVCPGVITTPMETSGQVVTNGTLSCLETSPNNTYGPGLDCISFQKYSTRYYSMQPTPW</sequence>
<evidence type="ECO:0000256" key="1">
    <source>
        <dbReference type="SAM" id="SignalP"/>
    </source>
</evidence>
<dbReference type="EMBL" id="MU866208">
    <property type="protein sequence ID" value="KAK4176101.1"/>
    <property type="molecule type" value="Genomic_DNA"/>
</dbReference>
<name>A0AAN6W813_9PEZI</name>
<evidence type="ECO:0000313" key="2">
    <source>
        <dbReference type="EMBL" id="KAK4176101.1"/>
    </source>
</evidence>